<dbReference type="CAZy" id="GT2">
    <property type="family name" value="Glycosyltransferase Family 2"/>
</dbReference>
<evidence type="ECO:0000256" key="1">
    <source>
        <dbReference type="SAM" id="MobiDB-lite"/>
    </source>
</evidence>
<dbReference type="PANTHER" id="PTHR43179">
    <property type="entry name" value="RHAMNOSYLTRANSFERASE WBBL"/>
    <property type="match status" value="1"/>
</dbReference>
<protein>
    <submittedName>
        <fullName evidence="3">Glycosyl transferase family 2</fullName>
    </submittedName>
</protein>
<dbReference type="HOGENOM" id="CLU_023845_0_0_7"/>
<dbReference type="KEGG" id="dak:DaAHT2_1766"/>
<dbReference type="EMBL" id="CP001940">
    <property type="protein sequence ID" value="ADH86457.1"/>
    <property type="molecule type" value="Genomic_DNA"/>
</dbReference>
<dbReference type="InterPro" id="IPR001173">
    <property type="entry name" value="Glyco_trans_2-like"/>
</dbReference>
<organism evidence="3 4">
    <name type="scientific">Desulfurivibrio alkaliphilus (strain DSM 19089 / UNIQEM U267 / AHT2)</name>
    <dbReference type="NCBI Taxonomy" id="589865"/>
    <lineage>
        <taxon>Bacteria</taxon>
        <taxon>Pseudomonadati</taxon>
        <taxon>Thermodesulfobacteriota</taxon>
        <taxon>Desulfobulbia</taxon>
        <taxon>Desulfobulbales</taxon>
        <taxon>Desulfobulbaceae</taxon>
        <taxon>Desulfurivibrio</taxon>
    </lineage>
</organism>
<dbReference type="InParanoid" id="D6Z4I2"/>
<dbReference type="SUPFAM" id="SSF53448">
    <property type="entry name" value="Nucleotide-diphospho-sugar transferases"/>
    <property type="match status" value="1"/>
</dbReference>
<dbReference type="RefSeq" id="WP_013163980.1">
    <property type="nucleotide sequence ID" value="NC_014216.1"/>
</dbReference>
<dbReference type="Proteomes" id="UP000001508">
    <property type="component" value="Chromosome"/>
</dbReference>
<reference evidence="4" key="1">
    <citation type="submission" date="2010-02" db="EMBL/GenBank/DDBJ databases">
        <title>Complete sequence of Desulfurivibrio alkaliphilus AHT2.</title>
        <authorList>
            <consortium name="US DOE Joint Genome Institute"/>
            <person name="Pitluck S."/>
            <person name="Chertkov O."/>
            <person name="Detter J.C."/>
            <person name="Han C."/>
            <person name="Tapia R."/>
            <person name="Larimer F."/>
            <person name="Land M."/>
            <person name="Hauser L."/>
            <person name="Kyrpides N."/>
            <person name="Mikhailova N."/>
            <person name="Sorokin D.Y."/>
            <person name="Muyzer G."/>
            <person name="Woyke T."/>
        </authorList>
    </citation>
    <scope>NUCLEOTIDE SEQUENCE [LARGE SCALE GENOMIC DNA]</scope>
    <source>
        <strain evidence="4">DSM 19089 / UNIQEM U267 / AHT2</strain>
    </source>
</reference>
<feature type="domain" description="Glycosyltransferase 2-like" evidence="2">
    <location>
        <begin position="11"/>
        <end position="129"/>
    </location>
</feature>
<name>D6Z4I2_DESAT</name>
<evidence type="ECO:0000313" key="3">
    <source>
        <dbReference type="EMBL" id="ADH86457.1"/>
    </source>
</evidence>
<dbReference type="OrthoDB" id="9771846at2"/>
<accession>D6Z4I2</accession>
<feature type="region of interest" description="Disordered" evidence="1">
    <location>
        <begin position="283"/>
        <end position="308"/>
    </location>
</feature>
<proteinExistence type="predicted"/>
<dbReference type="InterPro" id="IPR029044">
    <property type="entry name" value="Nucleotide-diphossugar_trans"/>
</dbReference>
<gene>
    <name evidence="3" type="ordered locus">DaAHT2_1766</name>
</gene>
<evidence type="ECO:0000313" key="4">
    <source>
        <dbReference type="Proteomes" id="UP000001508"/>
    </source>
</evidence>
<dbReference type="GO" id="GO:0016740">
    <property type="term" value="F:transferase activity"/>
    <property type="evidence" value="ECO:0007669"/>
    <property type="project" value="UniProtKB-KW"/>
</dbReference>
<evidence type="ECO:0000259" key="2">
    <source>
        <dbReference type="Pfam" id="PF00535"/>
    </source>
</evidence>
<dbReference type="STRING" id="589865.DaAHT2_1766"/>
<sequence length="308" mass="33902">MTNIAEAKVTAVIVTYNSRGHIHSALEALREAHEAGELACVVVDNVSSDGTADFIAAAHPWVELVRSERNLGFGRGCNLGFQRVRTPYVLIHNPDAVLDHQALRTLLEFMASCPAAGIVAPAIIEGESSLQEAGMMTTPGSLVRSALGIGNALPQKRPIVPGSTPFRTPWVCGAMMLIDADLFRRLQGFDPRFFLYFEETDLCRRATKVGSEIWAVGRAVAHHLGGACAKSTGQGLEATCIAEHFYRSRFYYLVKHFGWLPAVGTETLVRLLREIRHWRHRLTGRQPRPETAGKRPFLRFPAPPGDLP</sequence>
<keyword evidence="3" id="KW-0808">Transferase</keyword>
<dbReference type="PANTHER" id="PTHR43179:SF7">
    <property type="entry name" value="RHAMNOSYLTRANSFERASE WBBL"/>
    <property type="match status" value="1"/>
</dbReference>
<keyword evidence="4" id="KW-1185">Reference proteome</keyword>
<dbReference type="AlphaFoldDB" id="D6Z4I2"/>
<dbReference type="Gene3D" id="3.90.550.10">
    <property type="entry name" value="Spore Coat Polysaccharide Biosynthesis Protein SpsA, Chain A"/>
    <property type="match status" value="1"/>
</dbReference>
<dbReference type="eggNOG" id="COG1216">
    <property type="taxonomic scope" value="Bacteria"/>
</dbReference>
<dbReference type="Pfam" id="PF00535">
    <property type="entry name" value="Glycos_transf_2"/>
    <property type="match status" value="1"/>
</dbReference>
<dbReference type="CDD" id="cd04186">
    <property type="entry name" value="GT_2_like_c"/>
    <property type="match status" value="1"/>
</dbReference>